<comment type="caution">
    <text evidence="3">The sequence shown here is derived from an EMBL/GenBank/DDBJ whole genome shotgun (WGS) entry which is preliminary data.</text>
</comment>
<keyword evidence="1" id="KW-0411">Iron-sulfur</keyword>
<evidence type="ECO:0000256" key="2">
    <source>
        <dbReference type="SAM" id="MobiDB-lite"/>
    </source>
</evidence>
<keyword evidence="1" id="KW-0408">Iron</keyword>
<evidence type="ECO:0000313" key="4">
    <source>
        <dbReference type="Proteomes" id="UP000570361"/>
    </source>
</evidence>
<keyword evidence="1" id="KW-0479">Metal-binding</keyword>
<dbReference type="EMBL" id="JACHXK010000013">
    <property type="protein sequence ID" value="MBB3112531.1"/>
    <property type="molecule type" value="Genomic_DNA"/>
</dbReference>
<protein>
    <submittedName>
        <fullName evidence="3">L-lysine 2,3-aminomutase</fullName>
    </submittedName>
</protein>
<evidence type="ECO:0000313" key="3">
    <source>
        <dbReference type="EMBL" id="MBB3112531.1"/>
    </source>
</evidence>
<dbReference type="AlphaFoldDB" id="A0A7W5B2A2"/>
<sequence length="373" mass="41140">MTAPENVRSANHAATTPDVSTPPHDNYYASLIDWANPDDPIRKLASPLSGGLGGLNRWETQGLSRQEIMPGLQHVYGTNATLNLTEDGIAGLEELKRSLGYIAEHPEINQVLLTGVDALALDEKSLAFVVSELRAIDHVRIIRLASQLPVREPSRIYAHEALLSVIRTHSTPEKRIYLTVHINHPREITEEAKRALESLQQAGAILVNRTHVLRGINDEAAVLAELLDRLVWSGVAPFYFFVQAPTESNAEFVLPLARAYQLIEEAKALASGLGKRVRLSMSHASGMVEILAIEQTKAYLKHYPTGNGQQGRFLMVDCPQDALWIDELEQSAAEAAPAAEEPWVKRVPDLEIEIDLRPSIEDVVSVNMMPIGD</sequence>
<dbReference type="InterPro" id="IPR003739">
    <property type="entry name" value="Lys_aminomutase/Glu_NH3_mut"/>
</dbReference>
<evidence type="ECO:0000256" key="1">
    <source>
        <dbReference type="ARBA" id="ARBA00022485"/>
    </source>
</evidence>
<organism evidence="3 4">
    <name type="scientific">Paenibacillus phyllosphaerae</name>
    <dbReference type="NCBI Taxonomy" id="274593"/>
    <lineage>
        <taxon>Bacteria</taxon>
        <taxon>Bacillati</taxon>
        <taxon>Bacillota</taxon>
        <taxon>Bacilli</taxon>
        <taxon>Bacillales</taxon>
        <taxon>Paenibacillaceae</taxon>
        <taxon>Paenibacillus</taxon>
    </lineage>
</organism>
<dbReference type="SUPFAM" id="SSF102114">
    <property type="entry name" value="Radical SAM enzymes"/>
    <property type="match status" value="1"/>
</dbReference>
<keyword evidence="1" id="KW-0004">4Fe-4S</keyword>
<proteinExistence type="predicted"/>
<gene>
    <name evidence="3" type="ORF">FHS18_004632</name>
</gene>
<feature type="region of interest" description="Disordered" evidence="2">
    <location>
        <begin position="1"/>
        <end position="22"/>
    </location>
</feature>
<keyword evidence="4" id="KW-1185">Reference proteome</keyword>
<accession>A0A7W5B2A2</accession>
<dbReference type="RefSeq" id="WP_183602655.1">
    <property type="nucleotide sequence ID" value="NZ_JACHXK010000013.1"/>
</dbReference>
<dbReference type="PANTHER" id="PTHR30538:SF0">
    <property type="entry name" value="L-LYSINE 2,3-AMINOMUTASE AQ_1632-RELATED"/>
    <property type="match status" value="1"/>
</dbReference>
<name>A0A7W5B2A2_9BACL</name>
<feature type="compositionally biased region" description="Polar residues" evidence="2">
    <location>
        <begin position="8"/>
        <end position="19"/>
    </location>
</feature>
<dbReference type="Gene3D" id="3.20.20.70">
    <property type="entry name" value="Aldolase class I"/>
    <property type="match status" value="1"/>
</dbReference>
<dbReference type="PANTHER" id="PTHR30538">
    <property type="entry name" value="LYSINE 2,3-AMINOMUTASE-RELATED"/>
    <property type="match status" value="1"/>
</dbReference>
<dbReference type="InterPro" id="IPR058240">
    <property type="entry name" value="rSAM_sf"/>
</dbReference>
<reference evidence="3 4" key="1">
    <citation type="submission" date="2020-08" db="EMBL/GenBank/DDBJ databases">
        <title>Genomic Encyclopedia of Type Strains, Phase III (KMG-III): the genomes of soil and plant-associated and newly described type strains.</title>
        <authorList>
            <person name="Whitman W."/>
        </authorList>
    </citation>
    <scope>NUCLEOTIDE SEQUENCE [LARGE SCALE GENOMIC DNA]</scope>
    <source>
        <strain evidence="3 4">CECT 5862</strain>
    </source>
</reference>
<dbReference type="InterPro" id="IPR013785">
    <property type="entry name" value="Aldolase_TIM"/>
</dbReference>
<dbReference type="Proteomes" id="UP000570361">
    <property type="component" value="Unassembled WGS sequence"/>
</dbReference>
<dbReference type="GO" id="GO:0051539">
    <property type="term" value="F:4 iron, 4 sulfur cluster binding"/>
    <property type="evidence" value="ECO:0007669"/>
    <property type="project" value="UniProtKB-KW"/>
</dbReference>